<evidence type="ECO:0000256" key="2">
    <source>
        <dbReference type="RuleBase" id="RU363072"/>
    </source>
</evidence>
<sequence>MTPATISSQIRQIVSLLMLLLISVQIKSQTRVEPDSVRHTQTEAEFDSLRQALRQMKRDIDALRQAVDSSHSEMNQLISIFDPNETIDEDFQSRSRRGRVDALLQAITKQPGRLQFNGGATSIYQNSRNRRNYHNTFTGSFDIYAHTAFSPNSLLFFDLEAIGGNGPDQYYPNLAGANGDAGSTQSSDGTDRLTILEAWTEFTMLNKAITITAGKIDLTNYFDNNSSANDETMQFISGSFINSAAFAVPANSPGVRLRTTLLNKYHFQFGVSSSDNSGDEIFHDIYRIGSLGWTVLPGTGFESNLRIYGYQHPLANHGCGWGVSFDKIMFNDYHIFGRYGQNEDNVAQLWGVKQAWSAGTRFVKTIANQTLAIGLAYGENFPYNDQIAKEQVAELYFRRQVNQWIHISPHVQGIRNANGIEEDVLIFAVRTHFNF</sequence>
<feature type="coiled-coil region" evidence="3">
    <location>
        <begin position="39"/>
        <end position="73"/>
    </location>
</feature>
<dbReference type="RefSeq" id="WP_114436265.1">
    <property type="nucleotide sequence ID" value="NZ_QPIZ01000002.1"/>
</dbReference>
<keyword evidence="3" id="KW-0175">Coiled coil</keyword>
<evidence type="ECO:0000313" key="5">
    <source>
        <dbReference type="Proteomes" id="UP000252733"/>
    </source>
</evidence>
<dbReference type="Pfam" id="PF04966">
    <property type="entry name" value="OprB"/>
    <property type="match status" value="2"/>
</dbReference>
<accession>A0A368VCN4</accession>
<evidence type="ECO:0000256" key="3">
    <source>
        <dbReference type="SAM" id="Coils"/>
    </source>
</evidence>
<dbReference type="InterPro" id="IPR007049">
    <property type="entry name" value="Carb-sel_porin_OprB"/>
</dbReference>
<dbReference type="EMBL" id="QPIZ01000002">
    <property type="protein sequence ID" value="RCW38949.1"/>
    <property type="molecule type" value="Genomic_DNA"/>
</dbReference>
<dbReference type="GO" id="GO:0008643">
    <property type="term" value="P:carbohydrate transport"/>
    <property type="evidence" value="ECO:0007669"/>
    <property type="project" value="InterPro"/>
</dbReference>
<keyword evidence="5" id="KW-1185">Reference proteome</keyword>
<protein>
    <submittedName>
        <fullName evidence="4">Carbohydrate-selective porin (OprB family)</fullName>
    </submittedName>
</protein>
<name>A0A368VCN4_9BACT</name>
<evidence type="ECO:0000256" key="1">
    <source>
        <dbReference type="ARBA" id="ARBA00008769"/>
    </source>
</evidence>
<reference evidence="4 5" key="1">
    <citation type="submission" date="2018-07" db="EMBL/GenBank/DDBJ databases">
        <title>Freshwater and sediment microbial communities from various areas in North America, analyzing microbe dynamics in response to fracking.</title>
        <authorList>
            <person name="Lamendella R."/>
        </authorList>
    </citation>
    <scope>NUCLEOTIDE SEQUENCE [LARGE SCALE GENOMIC DNA]</scope>
    <source>
        <strain evidence="4 5">160A</strain>
    </source>
</reference>
<dbReference type="AlphaFoldDB" id="A0A368VCN4"/>
<dbReference type="Gene3D" id="2.40.160.180">
    <property type="entry name" value="Carbohydrate-selective porin OprB"/>
    <property type="match status" value="1"/>
</dbReference>
<dbReference type="InterPro" id="IPR038673">
    <property type="entry name" value="OprB_sf"/>
</dbReference>
<evidence type="ECO:0000313" key="4">
    <source>
        <dbReference type="EMBL" id="RCW38949.1"/>
    </source>
</evidence>
<proteinExistence type="inferred from homology"/>
<comment type="caution">
    <text evidence="4">The sequence shown here is derived from an EMBL/GenBank/DDBJ whole genome shotgun (WGS) entry which is preliminary data.</text>
</comment>
<dbReference type="Proteomes" id="UP000252733">
    <property type="component" value="Unassembled WGS sequence"/>
</dbReference>
<gene>
    <name evidence="4" type="ORF">DFO77_102103</name>
</gene>
<dbReference type="GO" id="GO:0016020">
    <property type="term" value="C:membrane"/>
    <property type="evidence" value="ECO:0007669"/>
    <property type="project" value="InterPro"/>
</dbReference>
<comment type="similarity">
    <text evidence="1 2">Belongs to the OprB family.</text>
</comment>
<organism evidence="4 5">
    <name type="scientific">Marinilabilia salmonicolor</name>
    <dbReference type="NCBI Taxonomy" id="989"/>
    <lineage>
        <taxon>Bacteria</taxon>
        <taxon>Pseudomonadati</taxon>
        <taxon>Bacteroidota</taxon>
        <taxon>Bacteroidia</taxon>
        <taxon>Marinilabiliales</taxon>
        <taxon>Marinilabiliaceae</taxon>
        <taxon>Marinilabilia</taxon>
    </lineage>
</organism>
<dbReference type="GO" id="GO:0015288">
    <property type="term" value="F:porin activity"/>
    <property type="evidence" value="ECO:0007669"/>
    <property type="project" value="InterPro"/>
</dbReference>